<dbReference type="InterPro" id="IPR013169">
    <property type="entry name" value="mRNA_splic_Cwf18-like"/>
</dbReference>
<organism evidence="2 3">
    <name type="scientific">Malassezia globosa (strain ATCC MYA-4612 / CBS 7966)</name>
    <name type="common">Dandruff-associated fungus</name>
    <dbReference type="NCBI Taxonomy" id="425265"/>
    <lineage>
        <taxon>Eukaryota</taxon>
        <taxon>Fungi</taxon>
        <taxon>Dikarya</taxon>
        <taxon>Basidiomycota</taxon>
        <taxon>Ustilaginomycotina</taxon>
        <taxon>Malasseziomycetes</taxon>
        <taxon>Malasseziales</taxon>
        <taxon>Malasseziaceae</taxon>
        <taxon>Malassezia</taxon>
    </lineage>
</organism>
<dbReference type="InParanoid" id="A8QAK9"/>
<dbReference type="GO" id="GO:0005684">
    <property type="term" value="C:U2-type spliceosomal complex"/>
    <property type="evidence" value="ECO:0007669"/>
    <property type="project" value="TreeGrafter"/>
</dbReference>
<gene>
    <name evidence="2" type="ORF">MGL_3768</name>
</gene>
<dbReference type="OMA" id="KPHNETT"/>
<dbReference type="GeneID" id="5853287"/>
<evidence type="ECO:0000313" key="3">
    <source>
        <dbReference type="Proteomes" id="UP000008837"/>
    </source>
</evidence>
<evidence type="ECO:0008006" key="4">
    <source>
        <dbReference type="Google" id="ProtNLM"/>
    </source>
</evidence>
<reference evidence="2 3" key="1">
    <citation type="journal article" date="2007" name="Proc. Natl. Acad. Sci. U.S.A.">
        <title>Dandruff-associated Malassezia genomes reveal convergent and divergent virulence traits shared with plant and human fungal pathogens.</title>
        <authorList>
            <person name="Xu J."/>
            <person name="Saunders C.W."/>
            <person name="Hu P."/>
            <person name="Grant R.A."/>
            <person name="Boekhout T."/>
            <person name="Kuramae E.E."/>
            <person name="Kronstad J.W."/>
            <person name="Deangelis Y.M."/>
            <person name="Reeder N.L."/>
            <person name="Johnstone K.R."/>
            <person name="Leland M."/>
            <person name="Fieno A.M."/>
            <person name="Begley W.M."/>
            <person name="Sun Y."/>
            <person name="Lacey M.P."/>
            <person name="Chaudhary T."/>
            <person name="Keough T."/>
            <person name="Chu L."/>
            <person name="Sears R."/>
            <person name="Yuan B."/>
            <person name="Dawson T.L.Jr."/>
        </authorList>
    </citation>
    <scope>NUCLEOTIDE SEQUENCE [LARGE SCALE GENOMIC DNA]</scope>
    <source>
        <strain evidence="3">ATCC MYA-4612 / CBS 7966</strain>
    </source>
</reference>
<dbReference type="RefSeq" id="XP_001728980.1">
    <property type="nucleotide sequence ID" value="XM_001728928.1"/>
</dbReference>
<dbReference type="STRING" id="425265.A8QAK9"/>
<sequence>MGIESAAAERKARIAALRALRQAEEAGDQAAIDANAFGRQVKQHFRTSRPPPAGMLASASAQAPMTLEQEVDGMQEQVIQEDTRKQAEELDLTNIAPRRANWDLRRDLDERLARLEPKTQAAIHTLIVQRIRASRDRDEEAANVLVNE</sequence>
<dbReference type="FunCoup" id="A8QAK9">
    <property type="interactions" value="268"/>
</dbReference>
<dbReference type="KEGG" id="mgl:MGL_3768"/>
<dbReference type="PANTHER" id="PTHR31551">
    <property type="entry name" value="PRE-MRNA-SPLICING FACTOR CWF18"/>
    <property type="match status" value="1"/>
</dbReference>
<dbReference type="VEuPathDB" id="FungiDB:MGL_3768"/>
<accession>A8QAK9</accession>
<name>A8QAK9_MALGO</name>
<dbReference type="Proteomes" id="UP000008837">
    <property type="component" value="Unassembled WGS sequence"/>
</dbReference>
<evidence type="ECO:0000313" key="2">
    <source>
        <dbReference type="EMBL" id="EDP41766.1"/>
    </source>
</evidence>
<protein>
    <recommendedName>
        <fullName evidence="4">Coiled-coil domain-containing protein 12</fullName>
    </recommendedName>
</protein>
<dbReference type="EMBL" id="AAYY01000015">
    <property type="protein sequence ID" value="EDP41766.1"/>
    <property type="molecule type" value="Genomic_DNA"/>
</dbReference>
<dbReference type="OrthoDB" id="10261348at2759"/>
<dbReference type="PANTHER" id="PTHR31551:SF1">
    <property type="entry name" value="COILED-COIL DOMAIN-CONTAINING PROTEIN 12"/>
    <property type="match status" value="1"/>
</dbReference>
<feature type="region of interest" description="Disordered" evidence="1">
    <location>
        <begin position="41"/>
        <end position="63"/>
    </location>
</feature>
<evidence type="ECO:0000256" key="1">
    <source>
        <dbReference type="SAM" id="MobiDB-lite"/>
    </source>
</evidence>
<dbReference type="AlphaFoldDB" id="A8QAK9"/>
<proteinExistence type="predicted"/>
<comment type="caution">
    <text evidence="2">The sequence shown here is derived from an EMBL/GenBank/DDBJ whole genome shotgun (WGS) entry which is preliminary data.</text>
</comment>
<dbReference type="Pfam" id="PF08315">
    <property type="entry name" value="cwf18"/>
    <property type="match status" value="1"/>
</dbReference>
<dbReference type="GO" id="GO:0071014">
    <property type="term" value="C:post-mRNA release spliceosomal complex"/>
    <property type="evidence" value="ECO:0007669"/>
    <property type="project" value="TreeGrafter"/>
</dbReference>
<keyword evidence="3" id="KW-1185">Reference proteome</keyword>